<dbReference type="PROSITE" id="PS50088">
    <property type="entry name" value="ANK_REPEAT"/>
    <property type="match status" value="1"/>
</dbReference>
<dbReference type="EMBL" id="MN739846">
    <property type="protein sequence ID" value="QHT74270.1"/>
    <property type="molecule type" value="Genomic_DNA"/>
</dbReference>
<name>A0A6C0H1L6_9ZZZZ</name>
<dbReference type="AlphaFoldDB" id="A0A6C0H1L6"/>
<protein>
    <submittedName>
        <fullName evidence="1">Uncharacterized protein</fullName>
    </submittedName>
</protein>
<proteinExistence type="predicted"/>
<dbReference type="InterPro" id="IPR002110">
    <property type="entry name" value="Ankyrin_rpt"/>
</dbReference>
<dbReference type="SUPFAM" id="SSF48403">
    <property type="entry name" value="Ankyrin repeat"/>
    <property type="match status" value="1"/>
</dbReference>
<sequence>MSKYFDKKFISDIGYKIIKPSLDDEFKNFIFSNISSGNYNILFDKITSDVYLNFTDTDNNSVIHSLLMVDNKLISEETKKILIEFFIKRGAPINTYNKLKLTPLHIAINMGNNQIVDLLLKKGANPNAESMNKLTPLQLALRIKTNICTDLIIPKSIGEIEIKDKNELQNKINEMIKGSFNKEYFNKIKIIYDNYSNLINIKDSEQDKIKKEIISITTKSNYNEEEIRIQINRKFEEYILNISKYYNKIDDKTVSIHLVKDKNEFCKLYIQDKIDEIKILEDSIKIKYNENLSFITNFKKEFNSFVNAKLHFIMTLIYINSINISSKNKSNFRIIFPKDSKVYILSGKKDTDSVITNFNKDRGGVNYKISIFNLKNSLDISNFIKNLSLFPDYLNENIQNIIKLLNEYLQLFNLNNMIKTINLNTFVIVGNPIQISYKFLFLNYLKICKLLEIINSIIDLPQILTFDLNLIKYDDKILKIKLKSAQNLPDLTLIQQDYDNVKNHIKDYLDFISNADKKDIKIKKLQDLLISQLHIDFNNINIKSGKCTESENKEIIESFNKITQNKYFLKHFKENYVTIFNSLPQLNKDTITAQLENYFNNSIDLSKQIKYYHTPVIPLIPTNPTQINVIEDNNQIISNYNNDNNPDEVGNSFKLFTDAELTLIGNNLQKSKDEIKILYADNSKNYICRDPTNDINIETNILINFLRNFIIKEQFEKIINVTGTSTNLDINNLLTKYNIGKVNEKFLLEETIKSNTNDLITHLLSYYNINYSNKELQKLFGSEKFKDYENKQYFIKDELLNIDITKLTDIDYKLNKDIFIDESSIIPPITKYYNFNYYSNDEASLCYKNNDEIIDKLLKNSSVNYLVRDADGNNILHDLSNIQNYNLFENIYNKSKDKFDKLKKLKNKKNQTPSELIDEQIKYNNNNFYKSPVSTHELLFSEIYSSELYIKLKNNNELNSLIPENIRNIYNDIYIIFNLKDINKDIFNTFNKKDYSRLFEYDKTSMWTLSADNNINNIQRNLYDELQKRHDFRNKYMNTNTMINRFYNTIVHTLTLHFTSVYYKVLRKFLLELNGNKFGITEAVLSNFEKEIFDFDATYNKKNLAQNILISLYKINYDNKQTPNKLLTSLKDILRDKINQLESIIIENQKEEFEESMDKIYNYMQIYFESFNKKIIIFLNNYIKFIELQYNLQQIKQKLN</sequence>
<dbReference type="PANTHER" id="PTHR22677:SF4">
    <property type="entry name" value="USHER SYNDROME TYPE-1G PROTEIN-LIKE PROTEIN"/>
    <property type="match status" value="1"/>
</dbReference>
<dbReference type="Pfam" id="PF12796">
    <property type="entry name" value="Ank_2"/>
    <property type="match status" value="1"/>
</dbReference>
<reference evidence="1" key="1">
    <citation type="journal article" date="2020" name="Nature">
        <title>Giant virus diversity and host interactions through global metagenomics.</title>
        <authorList>
            <person name="Schulz F."/>
            <person name="Roux S."/>
            <person name="Paez-Espino D."/>
            <person name="Jungbluth S."/>
            <person name="Walsh D.A."/>
            <person name="Denef V.J."/>
            <person name="McMahon K.D."/>
            <person name="Konstantinidis K.T."/>
            <person name="Eloe-Fadrosh E.A."/>
            <person name="Kyrpides N.C."/>
            <person name="Woyke T."/>
        </authorList>
    </citation>
    <scope>NUCLEOTIDE SEQUENCE</scope>
    <source>
        <strain evidence="1">GVMAG-M-3300023179-4</strain>
    </source>
</reference>
<dbReference type="PANTHER" id="PTHR22677">
    <property type="entry name" value="ANKYRIN REPEAT DOMAIN-CONTAINING PROTEIN 60"/>
    <property type="match status" value="1"/>
</dbReference>
<evidence type="ECO:0000313" key="1">
    <source>
        <dbReference type="EMBL" id="QHT74270.1"/>
    </source>
</evidence>
<dbReference type="InterPro" id="IPR036770">
    <property type="entry name" value="Ankyrin_rpt-contain_sf"/>
</dbReference>
<accession>A0A6C0H1L6</accession>
<organism evidence="1">
    <name type="scientific">viral metagenome</name>
    <dbReference type="NCBI Taxonomy" id="1070528"/>
    <lineage>
        <taxon>unclassified sequences</taxon>
        <taxon>metagenomes</taxon>
        <taxon>organismal metagenomes</taxon>
    </lineage>
</organism>
<dbReference type="SMART" id="SM00248">
    <property type="entry name" value="ANK"/>
    <property type="match status" value="3"/>
</dbReference>
<dbReference type="PROSITE" id="PS50297">
    <property type="entry name" value="ANK_REP_REGION"/>
    <property type="match status" value="1"/>
</dbReference>
<dbReference type="InterPro" id="IPR039323">
    <property type="entry name" value="ANKRD_45/46/60"/>
</dbReference>
<dbReference type="Gene3D" id="1.25.40.20">
    <property type="entry name" value="Ankyrin repeat-containing domain"/>
    <property type="match status" value="1"/>
</dbReference>